<accession>A0A1Q9CIN1</accession>
<reference evidence="2 3" key="1">
    <citation type="submission" date="2016-02" db="EMBL/GenBank/DDBJ databases">
        <title>Genome analysis of coral dinoflagellate symbionts highlights evolutionary adaptations to a symbiotic lifestyle.</title>
        <authorList>
            <person name="Aranda M."/>
            <person name="Li Y."/>
            <person name="Liew Y.J."/>
            <person name="Baumgarten S."/>
            <person name="Simakov O."/>
            <person name="Wilson M."/>
            <person name="Piel J."/>
            <person name="Ashoor H."/>
            <person name="Bougouffa S."/>
            <person name="Bajic V.B."/>
            <person name="Ryu T."/>
            <person name="Ravasi T."/>
            <person name="Bayer T."/>
            <person name="Micklem G."/>
            <person name="Kim H."/>
            <person name="Bhak J."/>
            <person name="Lajeunesse T.C."/>
            <person name="Voolstra C.R."/>
        </authorList>
    </citation>
    <scope>NUCLEOTIDE SEQUENCE [LARGE SCALE GENOMIC DNA]</scope>
    <source>
        <strain evidence="2 3">CCMP2467</strain>
    </source>
</reference>
<dbReference type="Gene3D" id="1.10.287.70">
    <property type="match status" value="1"/>
</dbReference>
<dbReference type="EMBL" id="LSRX01001167">
    <property type="protein sequence ID" value="OLP82782.1"/>
    <property type="molecule type" value="Genomic_DNA"/>
</dbReference>
<sequence>MLTLLFAITDGISWEQALNPLREVSLLAVAVLIFYIIISFFTILNVVTGVFVNTAIERANYDRDIASLKALQRRTEQMKELQEAFEDIDEGQTNEAQFVALFQQHQAHQRNMEQLTRGHARDVKTLFTLIDTDNSGSCEQVSWEVAEEIWGSFQIYWAQKPKGPLLLKPILGPKEAIQHINYQVLEVAREEMTSLRSLFDSWYEHRQFNDVLSPAPPGILSIRSVAVELRHAIDRMQRRNSWPRFLLESKDKGPARQLSSEEVSWISVF</sequence>
<gene>
    <name evidence="2" type="ORF">AK812_SmicGene36531</name>
</gene>
<feature type="transmembrane region" description="Helical" evidence="1">
    <location>
        <begin position="27"/>
        <end position="52"/>
    </location>
</feature>
<dbReference type="Proteomes" id="UP000186817">
    <property type="component" value="Unassembled WGS sequence"/>
</dbReference>
<keyword evidence="1" id="KW-0812">Transmembrane</keyword>
<protein>
    <recommendedName>
        <fullName evidence="4">Ion transport domain-containing protein</fullName>
    </recommendedName>
</protein>
<organism evidence="2 3">
    <name type="scientific">Symbiodinium microadriaticum</name>
    <name type="common">Dinoflagellate</name>
    <name type="synonym">Zooxanthella microadriatica</name>
    <dbReference type="NCBI Taxonomy" id="2951"/>
    <lineage>
        <taxon>Eukaryota</taxon>
        <taxon>Sar</taxon>
        <taxon>Alveolata</taxon>
        <taxon>Dinophyceae</taxon>
        <taxon>Suessiales</taxon>
        <taxon>Symbiodiniaceae</taxon>
        <taxon>Symbiodinium</taxon>
    </lineage>
</organism>
<evidence type="ECO:0000313" key="3">
    <source>
        <dbReference type="Proteomes" id="UP000186817"/>
    </source>
</evidence>
<dbReference type="AlphaFoldDB" id="A0A1Q9CIN1"/>
<evidence type="ECO:0008006" key="4">
    <source>
        <dbReference type="Google" id="ProtNLM"/>
    </source>
</evidence>
<keyword evidence="1" id="KW-1133">Transmembrane helix</keyword>
<comment type="caution">
    <text evidence="2">The sequence shown here is derived from an EMBL/GenBank/DDBJ whole genome shotgun (WGS) entry which is preliminary data.</text>
</comment>
<dbReference type="OrthoDB" id="10375033at2759"/>
<keyword evidence="1" id="KW-0472">Membrane</keyword>
<name>A0A1Q9CIN1_SYMMI</name>
<evidence type="ECO:0000313" key="2">
    <source>
        <dbReference type="EMBL" id="OLP82782.1"/>
    </source>
</evidence>
<evidence type="ECO:0000256" key="1">
    <source>
        <dbReference type="SAM" id="Phobius"/>
    </source>
</evidence>
<proteinExistence type="predicted"/>
<keyword evidence="3" id="KW-1185">Reference proteome</keyword>